<evidence type="ECO:0000256" key="5">
    <source>
        <dbReference type="ARBA" id="ARBA00023163"/>
    </source>
</evidence>
<comment type="similarity">
    <text evidence="1">Belongs to the sigma-70 factor family. ECF subfamily.</text>
</comment>
<evidence type="ECO:0000313" key="7">
    <source>
        <dbReference type="EMBL" id="SEK88513.1"/>
    </source>
</evidence>
<evidence type="ECO:0000256" key="1">
    <source>
        <dbReference type="ARBA" id="ARBA00010641"/>
    </source>
</evidence>
<dbReference type="SUPFAM" id="SSF88659">
    <property type="entry name" value="Sigma3 and sigma4 domains of RNA polymerase sigma factors"/>
    <property type="match status" value="1"/>
</dbReference>
<proteinExistence type="inferred from homology"/>
<protein>
    <submittedName>
        <fullName evidence="7">RNA polymerase sigma-70 factor, ECF subfamily</fullName>
    </submittedName>
</protein>
<evidence type="ECO:0000313" key="8">
    <source>
        <dbReference type="Proteomes" id="UP000186015"/>
    </source>
</evidence>
<dbReference type="NCBIfam" id="TIGR02937">
    <property type="entry name" value="sigma70-ECF"/>
    <property type="match status" value="1"/>
</dbReference>
<evidence type="ECO:0000256" key="4">
    <source>
        <dbReference type="ARBA" id="ARBA00023125"/>
    </source>
</evidence>
<keyword evidence="3" id="KW-0731">Sigma factor</keyword>
<name>A0A1H7KNS9_RUMAL</name>
<dbReference type="AlphaFoldDB" id="A0A1H7KNS9"/>
<dbReference type="PANTHER" id="PTHR43133:SF8">
    <property type="entry name" value="RNA POLYMERASE SIGMA FACTOR HI_1459-RELATED"/>
    <property type="match status" value="1"/>
</dbReference>
<evidence type="ECO:0000256" key="2">
    <source>
        <dbReference type="ARBA" id="ARBA00023015"/>
    </source>
</evidence>
<dbReference type="InterPro" id="IPR036388">
    <property type="entry name" value="WH-like_DNA-bd_sf"/>
</dbReference>
<reference evidence="7 8" key="1">
    <citation type="submission" date="2016-10" db="EMBL/GenBank/DDBJ databases">
        <authorList>
            <person name="de Groot N.N."/>
        </authorList>
    </citation>
    <scope>NUCLEOTIDE SEQUENCE [LARGE SCALE GENOMIC DNA]</scope>
    <source>
        <strain evidence="7 8">KH2T6</strain>
    </source>
</reference>
<keyword evidence="4" id="KW-0238">DNA-binding</keyword>
<dbReference type="GO" id="GO:0006352">
    <property type="term" value="P:DNA-templated transcription initiation"/>
    <property type="evidence" value="ECO:0007669"/>
    <property type="project" value="InterPro"/>
</dbReference>
<dbReference type="InterPro" id="IPR014284">
    <property type="entry name" value="RNA_pol_sigma-70_dom"/>
</dbReference>
<dbReference type="InterPro" id="IPR013325">
    <property type="entry name" value="RNA_pol_sigma_r2"/>
</dbReference>
<organism evidence="7 8">
    <name type="scientific">Ruminococcus albus</name>
    <dbReference type="NCBI Taxonomy" id="1264"/>
    <lineage>
        <taxon>Bacteria</taxon>
        <taxon>Bacillati</taxon>
        <taxon>Bacillota</taxon>
        <taxon>Clostridia</taxon>
        <taxon>Eubacteriales</taxon>
        <taxon>Oscillospiraceae</taxon>
        <taxon>Ruminococcus</taxon>
    </lineage>
</organism>
<dbReference type="GO" id="GO:0016987">
    <property type="term" value="F:sigma factor activity"/>
    <property type="evidence" value="ECO:0007669"/>
    <property type="project" value="UniProtKB-KW"/>
</dbReference>
<dbReference type="Gene3D" id="1.10.10.10">
    <property type="entry name" value="Winged helix-like DNA-binding domain superfamily/Winged helix DNA-binding domain"/>
    <property type="match status" value="1"/>
</dbReference>
<dbReference type="EMBL" id="FOAT01000007">
    <property type="protein sequence ID" value="SEK88513.1"/>
    <property type="molecule type" value="Genomic_DNA"/>
</dbReference>
<evidence type="ECO:0000259" key="6">
    <source>
        <dbReference type="Pfam" id="PF08281"/>
    </source>
</evidence>
<dbReference type="InterPro" id="IPR013324">
    <property type="entry name" value="RNA_pol_sigma_r3/r4-like"/>
</dbReference>
<accession>A0A1H7KNS9</accession>
<dbReference type="PANTHER" id="PTHR43133">
    <property type="entry name" value="RNA POLYMERASE ECF-TYPE SIGMA FACTO"/>
    <property type="match status" value="1"/>
</dbReference>
<dbReference type="SUPFAM" id="SSF88946">
    <property type="entry name" value="Sigma2 domain of RNA polymerase sigma factors"/>
    <property type="match status" value="1"/>
</dbReference>
<keyword evidence="2" id="KW-0805">Transcription regulation</keyword>
<dbReference type="RefSeq" id="WP_074833056.1">
    <property type="nucleotide sequence ID" value="NZ_FOAT01000007.1"/>
</dbReference>
<dbReference type="Proteomes" id="UP000186015">
    <property type="component" value="Unassembled WGS sequence"/>
</dbReference>
<feature type="domain" description="RNA polymerase sigma factor 70 region 4 type 2" evidence="6">
    <location>
        <begin position="117"/>
        <end position="168"/>
    </location>
</feature>
<dbReference type="GO" id="GO:0003677">
    <property type="term" value="F:DNA binding"/>
    <property type="evidence" value="ECO:0007669"/>
    <property type="project" value="UniProtKB-KW"/>
</dbReference>
<gene>
    <name evidence="7" type="ORF">SAMN05216469_10740</name>
</gene>
<sequence length="178" mass="20838">MTEKELLALLSADPRRGLEQTVRQYTPYVMKIVRTKLSGICTAEDLEETVSDIFMMFYRYITQNKKEIRSVKALLAVMSRRRCADVYEKSLKHKDDIPMDELAELPADEHWNDDRSRLNEALHKLGQPDEEIFIRKYFFGQNSRSIGEEMGIRHNTIDKRISRGLKKLKKILEESNDG</sequence>
<keyword evidence="5" id="KW-0804">Transcription</keyword>
<dbReference type="Pfam" id="PF08281">
    <property type="entry name" value="Sigma70_r4_2"/>
    <property type="match status" value="1"/>
</dbReference>
<dbReference type="InterPro" id="IPR039425">
    <property type="entry name" value="RNA_pol_sigma-70-like"/>
</dbReference>
<evidence type="ECO:0000256" key="3">
    <source>
        <dbReference type="ARBA" id="ARBA00023082"/>
    </source>
</evidence>
<dbReference type="Gene3D" id="1.10.1740.10">
    <property type="match status" value="1"/>
</dbReference>
<dbReference type="InterPro" id="IPR013249">
    <property type="entry name" value="RNA_pol_sigma70_r4_t2"/>
</dbReference>